<proteinExistence type="predicted"/>
<dbReference type="PANTHER" id="PTHR36840">
    <property type="entry name" value="BLL5714 PROTEIN"/>
    <property type="match status" value="1"/>
</dbReference>
<dbReference type="PANTHER" id="PTHR36840:SF1">
    <property type="entry name" value="BLL5714 PROTEIN"/>
    <property type="match status" value="1"/>
</dbReference>
<feature type="transmembrane region" description="Helical" evidence="1">
    <location>
        <begin position="360"/>
        <end position="378"/>
    </location>
</feature>
<feature type="transmembrane region" description="Helical" evidence="1">
    <location>
        <begin position="104"/>
        <end position="128"/>
    </location>
</feature>
<evidence type="ECO:0000313" key="2">
    <source>
        <dbReference type="EMBL" id="SCG54958.1"/>
    </source>
</evidence>
<dbReference type="InterPro" id="IPR010640">
    <property type="entry name" value="Low_temperature_requirement_A"/>
</dbReference>
<feature type="transmembrane region" description="Helical" evidence="1">
    <location>
        <begin position="140"/>
        <end position="158"/>
    </location>
</feature>
<feature type="transmembrane region" description="Helical" evidence="1">
    <location>
        <begin position="48"/>
        <end position="68"/>
    </location>
</feature>
<gene>
    <name evidence="2" type="ORF">GA0070609_2989</name>
</gene>
<dbReference type="EMBL" id="LT607750">
    <property type="protein sequence ID" value="SCG54958.1"/>
    <property type="molecule type" value="Genomic_DNA"/>
</dbReference>
<evidence type="ECO:0000313" key="3">
    <source>
        <dbReference type="Proteomes" id="UP000198217"/>
    </source>
</evidence>
<feature type="transmembrane region" description="Helical" evidence="1">
    <location>
        <begin position="18"/>
        <end position="36"/>
    </location>
</feature>
<feature type="transmembrane region" description="Helical" evidence="1">
    <location>
        <begin position="234"/>
        <end position="252"/>
    </location>
</feature>
<reference evidence="2 3" key="1">
    <citation type="submission" date="2016-06" db="EMBL/GenBank/DDBJ databases">
        <authorList>
            <person name="Kjaerup R.B."/>
            <person name="Dalgaard T.S."/>
            <person name="Juul-Madsen H.R."/>
        </authorList>
    </citation>
    <scope>NUCLEOTIDE SEQUENCE [LARGE SCALE GENOMIC DNA]</scope>
    <source>
        <strain evidence="2 3">DSM 43904</strain>
    </source>
</reference>
<keyword evidence="1" id="KW-1133">Transmembrane helix</keyword>
<feature type="transmembrane region" description="Helical" evidence="1">
    <location>
        <begin position="272"/>
        <end position="293"/>
    </location>
</feature>
<organism evidence="2 3">
    <name type="scientific">Micromonospora echinaurantiaca</name>
    <dbReference type="NCBI Taxonomy" id="47857"/>
    <lineage>
        <taxon>Bacteria</taxon>
        <taxon>Bacillati</taxon>
        <taxon>Actinomycetota</taxon>
        <taxon>Actinomycetes</taxon>
        <taxon>Micromonosporales</taxon>
        <taxon>Micromonosporaceae</taxon>
        <taxon>Micromonospora</taxon>
    </lineage>
</organism>
<evidence type="ECO:0000256" key="1">
    <source>
        <dbReference type="SAM" id="Phobius"/>
    </source>
</evidence>
<protein>
    <submittedName>
        <fullName evidence="2">Low temperature requirement protein LtrA</fullName>
    </submittedName>
</protein>
<feature type="transmembrane region" description="Helical" evidence="1">
    <location>
        <begin position="164"/>
        <end position="181"/>
    </location>
</feature>
<keyword evidence="1" id="KW-0472">Membrane</keyword>
<feature type="transmembrane region" description="Helical" evidence="1">
    <location>
        <begin position="80"/>
        <end position="98"/>
    </location>
</feature>
<dbReference type="RefSeq" id="WP_088994347.1">
    <property type="nucleotide sequence ID" value="NZ_LT607750.1"/>
</dbReference>
<name>A0A1C5I992_9ACTN</name>
<sequence length="393" mass="42235">MTTGGARLLRGPRGPRRAIFLELFFDLVFVATLVQLSRGLMRDLSWSGAFQTLVLLLAMWWTWSITTWTTNLYDPQRMEIQFLVTATMLGSLLMVAALPDAFGARGLVFAGAYVAIHVGRQVYFVLALRGHQLQRRSLRLLFWFGVSAVPWFAGALMAGPARPVLWTLAVAVDYTGGILRFPTPGLGRSPESDFPVLAEHLAERYRQLFIIALGELILVTALTLGGTGFAAERIVAFVVGFAGTVLFWRIYVYRAGDLLPAAIAAARKPDSLARWSALAHLIMLAGIVATAVGDEIIITHPLGHSQPAWVAAILGGPALFLAGRAGFEYAVFARTPYAWLIGILVLAALAPPLLHAPPLLVAAAALAVLVGAAAADAARARRHPPPALPSPPE</sequence>
<keyword evidence="1" id="KW-0812">Transmembrane</keyword>
<feature type="transmembrane region" description="Helical" evidence="1">
    <location>
        <begin position="308"/>
        <end position="325"/>
    </location>
</feature>
<feature type="transmembrane region" description="Helical" evidence="1">
    <location>
        <begin position="208"/>
        <end position="228"/>
    </location>
</feature>
<accession>A0A1C5I992</accession>
<keyword evidence="3" id="KW-1185">Reference proteome</keyword>
<dbReference type="Pfam" id="PF06772">
    <property type="entry name" value="LtrA"/>
    <property type="match status" value="1"/>
</dbReference>
<dbReference type="Proteomes" id="UP000198217">
    <property type="component" value="Chromosome I"/>
</dbReference>
<dbReference type="AlphaFoldDB" id="A0A1C5I992"/>
<feature type="transmembrane region" description="Helical" evidence="1">
    <location>
        <begin position="337"/>
        <end position="354"/>
    </location>
</feature>